<proteinExistence type="predicted"/>
<sequence>MSLSGVKCTVSCCKYWKQGEQCEASGIQVNIDGGAAHARQSDQTNCHTFEAKHS</sequence>
<accession>A0A517DNT1</accession>
<dbReference type="Pfam" id="PF07561">
    <property type="entry name" value="DUF1540"/>
    <property type="match status" value="1"/>
</dbReference>
<name>A0A517DNT1_9FIRM</name>
<dbReference type="KEGG" id="sted:SPTER_02760"/>
<dbReference type="InterPro" id="IPR011437">
    <property type="entry name" value="DUF1540"/>
</dbReference>
<dbReference type="EMBL" id="CP036259">
    <property type="protein sequence ID" value="QDR79024.1"/>
    <property type="molecule type" value="Genomic_DNA"/>
</dbReference>
<dbReference type="Proteomes" id="UP000320776">
    <property type="component" value="Chromosome"/>
</dbReference>
<dbReference type="RefSeq" id="WP_144348724.1">
    <property type="nucleotide sequence ID" value="NZ_CP036259.1"/>
</dbReference>
<protein>
    <recommendedName>
        <fullName evidence="1">DUF1540 domain-containing protein</fullName>
    </recommendedName>
</protein>
<evidence type="ECO:0000313" key="3">
    <source>
        <dbReference type="Proteomes" id="UP000320776"/>
    </source>
</evidence>
<evidence type="ECO:0000313" key="2">
    <source>
        <dbReference type="EMBL" id="QDR79024.1"/>
    </source>
</evidence>
<evidence type="ECO:0000259" key="1">
    <source>
        <dbReference type="Pfam" id="PF07561"/>
    </source>
</evidence>
<keyword evidence="3" id="KW-1185">Reference proteome</keyword>
<organism evidence="2 3">
    <name type="scientific">Sporomusa termitida</name>
    <dbReference type="NCBI Taxonomy" id="2377"/>
    <lineage>
        <taxon>Bacteria</taxon>
        <taxon>Bacillati</taxon>
        <taxon>Bacillota</taxon>
        <taxon>Negativicutes</taxon>
        <taxon>Selenomonadales</taxon>
        <taxon>Sporomusaceae</taxon>
        <taxon>Sporomusa</taxon>
    </lineage>
</organism>
<dbReference type="OrthoDB" id="1684758at2"/>
<dbReference type="AlphaFoldDB" id="A0A517DNT1"/>
<reference evidence="2 3" key="1">
    <citation type="submission" date="2019-02" db="EMBL/GenBank/DDBJ databases">
        <title>Closed genome of Sporomusa termitida DSM 4440.</title>
        <authorList>
            <person name="Poehlein A."/>
            <person name="Daniel R."/>
        </authorList>
    </citation>
    <scope>NUCLEOTIDE SEQUENCE [LARGE SCALE GENOMIC DNA]</scope>
    <source>
        <strain evidence="2 3">DSM 4440</strain>
    </source>
</reference>
<gene>
    <name evidence="2" type="ORF">SPTER_02760</name>
</gene>
<feature type="domain" description="DUF1540" evidence="1">
    <location>
        <begin position="6"/>
        <end position="49"/>
    </location>
</feature>